<gene>
    <name evidence="3" type="ORF">Air01nite_70460</name>
</gene>
<protein>
    <recommendedName>
        <fullName evidence="5">Pentapeptide repeat-containing protein</fullName>
    </recommendedName>
</protein>
<evidence type="ECO:0008006" key="5">
    <source>
        <dbReference type="Google" id="ProtNLM"/>
    </source>
</evidence>
<comment type="caution">
    <text evidence="3">The sequence shown here is derived from an EMBL/GenBank/DDBJ whole genome shotgun (WGS) entry which is preliminary data.</text>
</comment>
<name>A0ABQ4CDV1_9ACTN</name>
<organism evidence="3 4">
    <name type="scientific">Asanoa iriomotensis</name>
    <dbReference type="NCBI Taxonomy" id="234613"/>
    <lineage>
        <taxon>Bacteria</taxon>
        <taxon>Bacillati</taxon>
        <taxon>Actinomycetota</taxon>
        <taxon>Actinomycetes</taxon>
        <taxon>Micromonosporales</taxon>
        <taxon>Micromonosporaceae</taxon>
        <taxon>Asanoa</taxon>
    </lineage>
</organism>
<feature type="compositionally biased region" description="Basic and acidic residues" evidence="1">
    <location>
        <begin position="96"/>
        <end position="113"/>
    </location>
</feature>
<sequence length="487" mass="54312">MLTAVADPKRTDDLRVMPWWHVLIGVLLAIVLGWLVLDWLLGEANRATGVDVRAILRVDAIRTGLTVVAGTGGGLALLLAARRQWLSERSQRHQEFTAARDHSHRERIQEHTEQVAATSQKNQEEQARRAEYDATERRVTDLFTKAVDLLGSDKAAVRLGGLYALERLAQDNVSQRQTVVAVICAYLRMTDEPDRSPEAGHERERAHTTGSEQEDEVRDKPSAANHEDEVRRSAQRLLTRHLHADTPDSYWPEVRLDLAHTRLVDFDASGCTLADADFTGARFVGTTRFAKARTEGRLTLTRAHFGQATTFEGLTTSGDVMLDESVFDGDATFDRATFGGEFSARRASFASASFSEATFDKTATFDHTSFKGTTSFRSSAFHSGLSIERGRFADYAGFRSTRFEDMAFFRWTAFEGDAYFENAVFEGAVNLGRAEFHARASFAGATMKRRPNIDHVRAAANQTHVWPPGTTAEKEDDDWIVLVDHRA</sequence>
<feature type="region of interest" description="Disordered" evidence="1">
    <location>
        <begin position="96"/>
        <end position="133"/>
    </location>
</feature>
<dbReference type="Pfam" id="PF13576">
    <property type="entry name" value="Pentapeptide_3"/>
    <property type="match status" value="2"/>
</dbReference>
<accession>A0ABQ4CDV1</accession>
<evidence type="ECO:0000256" key="1">
    <source>
        <dbReference type="SAM" id="MobiDB-lite"/>
    </source>
</evidence>
<feature type="compositionally biased region" description="Basic and acidic residues" evidence="1">
    <location>
        <begin position="122"/>
        <end position="133"/>
    </location>
</feature>
<evidence type="ECO:0000313" key="4">
    <source>
        <dbReference type="Proteomes" id="UP000624325"/>
    </source>
</evidence>
<dbReference type="InterPro" id="IPR001646">
    <property type="entry name" value="5peptide_repeat"/>
</dbReference>
<keyword evidence="2" id="KW-0472">Membrane</keyword>
<reference evidence="3 4" key="1">
    <citation type="submission" date="2021-01" db="EMBL/GenBank/DDBJ databases">
        <title>Whole genome shotgun sequence of Asanoa iriomotensis NBRC 100142.</title>
        <authorList>
            <person name="Komaki H."/>
            <person name="Tamura T."/>
        </authorList>
    </citation>
    <scope>NUCLEOTIDE SEQUENCE [LARGE SCALE GENOMIC DNA]</scope>
    <source>
        <strain evidence="3 4">NBRC 100142</strain>
    </source>
</reference>
<feature type="region of interest" description="Disordered" evidence="1">
    <location>
        <begin position="192"/>
        <end position="232"/>
    </location>
</feature>
<feature type="compositionally biased region" description="Basic and acidic residues" evidence="1">
    <location>
        <begin position="217"/>
        <end position="232"/>
    </location>
</feature>
<feature type="transmembrane region" description="Helical" evidence="2">
    <location>
        <begin position="19"/>
        <end position="41"/>
    </location>
</feature>
<evidence type="ECO:0000256" key="2">
    <source>
        <dbReference type="SAM" id="Phobius"/>
    </source>
</evidence>
<dbReference type="EMBL" id="BONC01000082">
    <property type="protein sequence ID" value="GIF60951.1"/>
    <property type="molecule type" value="Genomic_DNA"/>
</dbReference>
<keyword evidence="2" id="KW-0812">Transmembrane</keyword>
<feature type="compositionally biased region" description="Basic and acidic residues" evidence="1">
    <location>
        <begin position="192"/>
        <end position="207"/>
    </location>
</feature>
<dbReference type="Gene3D" id="2.160.20.80">
    <property type="entry name" value="E3 ubiquitin-protein ligase SopA"/>
    <property type="match status" value="1"/>
</dbReference>
<feature type="transmembrane region" description="Helical" evidence="2">
    <location>
        <begin position="61"/>
        <end position="81"/>
    </location>
</feature>
<keyword evidence="4" id="KW-1185">Reference proteome</keyword>
<keyword evidence="2" id="KW-1133">Transmembrane helix</keyword>
<evidence type="ECO:0000313" key="3">
    <source>
        <dbReference type="EMBL" id="GIF60951.1"/>
    </source>
</evidence>
<proteinExistence type="predicted"/>
<dbReference type="Proteomes" id="UP000624325">
    <property type="component" value="Unassembled WGS sequence"/>
</dbReference>